<gene>
    <name evidence="1" type="ORF">KQ486_10435</name>
</gene>
<name>A0ABS6GRY4_9BACI</name>
<organism evidence="1 2">
    <name type="scientific">Allobacillus halotolerans</name>
    <dbReference type="NCBI Taxonomy" id="570278"/>
    <lineage>
        <taxon>Bacteria</taxon>
        <taxon>Bacillati</taxon>
        <taxon>Bacillota</taxon>
        <taxon>Bacilli</taxon>
        <taxon>Bacillales</taxon>
        <taxon>Bacillaceae</taxon>
        <taxon>Allobacillus</taxon>
    </lineage>
</organism>
<sequence length="226" mass="26214">MAQYNTISLKKEVMIISTYTQSQVYTQASFRALIDALLPSSYEQYNYESTNNMEVHEYIMYSLDHDISIQQPLHHTIVPLSYPTAKMLDIAATQLMNTYQAQPYPHSLFPGGGMFSCLSRRDRIRTLSALENLNIDLYVLPSPFQNNAGLVKNVTDALNRFSMLGYYSEWPAYGSTRLRPPSERRLEFFPMNWQRVGYPGVSYGYRDFRGFLLRMNRSEGKYENES</sequence>
<dbReference type="EMBL" id="JAHLZF010000015">
    <property type="protein sequence ID" value="MBU6081429.1"/>
    <property type="molecule type" value="Genomic_DNA"/>
</dbReference>
<keyword evidence="2" id="KW-1185">Reference proteome</keyword>
<accession>A0ABS6GRY4</accession>
<comment type="caution">
    <text evidence="1">The sequence shown here is derived from an EMBL/GenBank/DDBJ whole genome shotgun (WGS) entry which is preliminary data.</text>
</comment>
<proteinExistence type="predicted"/>
<evidence type="ECO:0000313" key="2">
    <source>
        <dbReference type="Proteomes" id="UP000812672"/>
    </source>
</evidence>
<evidence type="ECO:0000313" key="1">
    <source>
        <dbReference type="EMBL" id="MBU6081429.1"/>
    </source>
</evidence>
<dbReference type="Proteomes" id="UP000812672">
    <property type="component" value="Unassembled WGS sequence"/>
</dbReference>
<dbReference type="RefSeq" id="WP_216687584.1">
    <property type="nucleotide sequence ID" value="NZ_CP117968.1"/>
</dbReference>
<reference evidence="1 2" key="1">
    <citation type="journal article" date="2011" name="Int. J. Syst. Evol. Microbiol.">
        <title>Allobacillus halotolerans gen. nov., sp. nov. isolated from shrimp paste.</title>
        <authorList>
            <person name="Sheu S.Y."/>
            <person name="Arun A.B."/>
            <person name="Jiang S.R."/>
            <person name="Young C.C."/>
            <person name="Chen W.M."/>
        </authorList>
    </citation>
    <scope>NUCLEOTIDE SEQUENCE [LARGE SCALE GENOMIC DNA]</scope>
    <source>
        <strain evidence="1 2">LMG 24826</strain>
    </source>
</reference>
<protein>
    <submittedName>
        <fullName evidence="1">Uncharacterized protein</fullName>
    </submittedName>
</protein>